<evidence type="ECO:0000256" key="1">
    <source>
        <dbReference type="ARBA" id="ARBA00022729"/>
    </source>
</evidence>
<proteinExistence type="predicted"/>
<dbReference type="EMBL" id="SACP01000024">
    <property type="protein sequence ID" value="RVU15049.1"/>
    <property type="molecule type" value="Genomic_DNA"/>
</dbReference>
<keyword evidence="1" id="KW-0732">Signal</keyword>
<dbReference type="NCBIfam" id="TIGR01840">
    <property type="entry name" value="esterase_phb"/>
    <property type="match status" value="1"/>
</dbReference>
<sequence>MRSKLLPGVIEATRLTGAGRLGEAVAVIQRNLRGEAAAEPAGQAGVLEPPTLDLVAERVAEPGPRPEPQPAAGEAPRERGAAEMPSGFPSGLPAGGFPLGGLPTGGLPAGGLSGLPEGLRDLAQRFGRPLGPLLDGLTPGSSPAPDLGMEERSFAGTAGQRGYKLYVPGGYRGQPVPLVVMLHGCTQNPDDFAAGTGMNRIAEAETFLVAYPAQTAAANHARCWNWFNTADQGRDRGEAAIVAGLTRAVMAEFAIDPRRVYVAGLSAGGAAAANLGAAYPDLYAAVGVHSGLCAGAAHDLPSAMMAMRQGAAAAPQGGALAPTIVFHGARDTTVHPRNGAQVIAAAAVVELRREAGQVSGGHSWQRTIYRDAQGRPDFEHWVIEGSGHAWSGGDPAGSYTDPHGPDASREMWRFFAEHPMPQG</sequence>
<dbReference type="InterPro" id="IPR029058">
    <property type="entry name" value="AB_hydrolase_fold"/>
</dbReference>
<dbReference type="Proteomes" id="UP000286997">
    <property type="component" value="Unassembled WGS sequence"/>
</dbReference>
<dbReference type="GO" id="GO:0005576">
    <property type="term" value="C:extracellular region"/>
    <property type="evidence" value="ECO:0007669"/>
    <property type="project" value="InterPro"/>
</dbReference>
<name>A0A437NYF7_9HYPH</name>
<dbReference type="PANTHER" id="PTHR43037">
    <property type="entry name" value="UNNAMED PRODUCT-RELATED"/>
    <property type="match status" value="1"/>
</dbReference>
<feature type="compositionally biased region" description="Low complexity" evidence="3">
    <location>
        <begin position="82"/>
        <end position="92"/>
    </location>
</feature>
<dbReference type="OrthoDB" id="9767239at2"/>
<dbReference type="GO" id="GO:0016787">
    <property type="term" value="F:hydrolase activity"/>
    <property type="evidence" value="ECO:0007669"/>
    <property type="project" value="UniProtKB-KW"/>
</dbReference>
<keyword evidence="5" id="KW-1185">Reference proteome</keyword>
<comment type="caution">
    <text evidence="4">The sequence shown here is derived from an EMBL/GenBank/DDBJ whole genome shotgun (WGS) entry which is preliminary data.</text>
</comment>
<keyword evidence="2" id="KW-0378">Hydrolase</keyword>
<reference evidence="4 5" key="1">
    <citation type="submission" date="2019-01" db="EMBL/GenBank/DDBJ databases">
        <authorList>
            <person name="Chen W.-M."/>
        </authorList>
    </citation>
    <scope>NUCLEOTIDE SEQUENCE [LARGE SCALE GENOMIC DNA]</scope>
    <source>
        <strain evidence="4 5">TER-1</strain>
    </source>
</reference>
<evidence type="ECO:0000313" key="4">
    <source>
        <dbReference type="EMBL" id="RVU15049.1"/>
    </source>
</evidence>
<dbReference type="Pfam" id="PF10503">
    <property type="entry name" value="Esterase_PHB"/>
    <property type="match status" value="1"/>
</dbReference>
<gene>
    <name evidence="4" type="ORF">EOE48_20825</name>
</gene>
<protein>
    <submittedName>
        <fullName evidence="4">PHB depolymerase family esterase</fullName>
    </submittedName>
</protein>
<evidence type="ECO:0000256" key="2">
    <source>
        <dbReference type="ARBA" id="ARBA00022801"/>
    </source>
</evidence>
<dbReference type="AlphaFoldDB" id="A0A437NYF7"/>
<evidence type="ECO:0000256" key="3">
    <source>
        <dbReference type="SAM" id="MobiDB-lite"/>
    </source>
</evidence>
<feature type="compositionally biased region" description="Gly residues" evidence="3">
    <location>
        <begin position="93"/>
        <end position="102"/>
    </location>
</feature>
<dbReference type="InterPro" id="IPR050955">
    <property type="entry name" value="Plant_Biomass_Hydrol_Est"/>
</dbReference>
<organism evidence="4 5">
    <name type="scientific">Methylobacterium oryzihabitans</name>
    <dbReference type="NCBI Taxonomy" id="2499852"/>
    <lineage>
        <taxon>Bacteria</taxon>
        <taxon>Pseudomonadati</taxon>
        <taxon>Pseudomonadota</taxon>
        <taxon>Alphaproteobacteria</taxon>
        <taxon>Hyphomicrobiales</taxon>
        <taxon>Methylobacteriaceae</taxon>
        <taxon>Methylobacterium</taxon>
    </lineage>
</organism>
<dbReference type="PANTHER" id="PTHR43037:SF1">
    <property type="entry name" value="BLL1128 PROTEIN"/>
    <property type="match status" value="1"/>
</dbReference>
<dbReference type="SUPFAM" id="SSF53474">
    <property type="entry name" value="alpha/beta-Hydrolases"/>
    <property type="match status" value="2"/>
</dbReference>
<accession>A0A437NYF7</accession>
<dbReference type="Gene3D" id="3.40.50.1820">
    <property type="entry name" value="alpha/beta hydrolase"/>
    <property type="match status" value="1"/>
</dbReference>
<dbReference type="RefSeq" id="WP_127732746.1">
    <property type="nucleotide sequence ID" value="NZ_SACP01000024.1"/>
</dbReference>
<evidence type="ECO:0000313" key="5">
    <source>
        <dbReference type="Proteomes" id="UP000286997"/>
    </source>
</evidence>
<dbReference type="InterPro" id="IPR010126">
    <property type="entry name" value="Esterase_phb"/>
</dbReference>
<feature type="region of interest" description="Disordered" evidence="3">
    <location>
        <begin position="61"/>
        <end position="102"/>
    </location>
</feature>